<keyword evidence="3 6" id="KW-0812">Transmembrane</keyword>
<keyword evidence="2 6" id="KW-0813">Transport</keyword>
<evidence type="ECO:0000256" key="2">
    <source>
        <dbReference type="ARBA" id="ARBA00022448"/>
    </source>
</evidence>
<dbReference type="EMBL" id="LGSZ01000040">
    <property type="protein sequence ID" value="KPH80656.1"/>
    <property type="molecule type" value="Genomic_DNA"/>
</dbReference>
<feature type="domain" description="ABC transmembrane type-1" evidence="7">
    <location>
        <begin position="15"/>
        <end position="194"/>
    </location>
</feature>
<dbReference type="InterPro" id="IPR000515">
    <property type="entry name" value="MetI-like"/>
</dbReference>
<name>A0A0N0MBA2_9HYPH</name>
<dbReference type="PATRIC" id="fig|1526658.3.peg.4041"/>
<gene>
    <name evidence="8" type="ORF">AE618_13015</name>
</gene>
<dbReference type="SUPFAM" id="SSF161098">
    <property type="entry name" value="MetI-like"/>
    <property type="match status" value="1"/>
</dbReference>
<dbReference type="Pfam" id="PF00528">
    <property type="entry name" value="BPD_transp_1"/>
    <property type="match status" value="1"/>
</dbReference>
<keyword evidence="4 6" id="KW-1133">Transmembrane helix</keyword>
<evidence type="ECO:0000256" key="6">
    <source>
        <dbReference type="RuleBase" id="RU363032"/>
    </source>
</evidence>
<evidence type="ECO:0000256" key="5">
    <source>
        <dbReference type="ARBA" id="ARBA00023136"/>
    </source>
</evidence>
<feature type="transmembrane region" description="Helical" evidence="6">
    <location>
        <begin position="20"/>
        <end position="39"/>
    </location>
</feature>
<evidence type="ECO:0000313" key="9">
    <source>
        <dbReference type="Proteomes" id="UP000037822"/>
    </source>
</evidence>
<dbReference type="AlphaFoldDB" id="A0A0N0MBA2"/>
<reference evidence="8 9" key="1">
    <citation type="submission" date="2015-07" db="EMBL/GenBank/DDBJ databases">
        <title>Whole genome sequencing of Bosea vaviloviae isolated from cave pool.</title>
        <authorList>
            <person name="Tan N.E.H."/>
            <person name="Lee Y.P."/>
            <person name="Gan H.M."/>
            <person name="Barton H."/>
            <person name="Savka M.A."/>
        </authorList>
    </citation>
    <scope>NUCLEOTIDE SEQUENCE [LARGE SCALE GENOMIC DNA]</scope>
    <source>
        <strain evidence="8 9">SD260</strain>
    </source>
</reference>
<dbReference type="RefSeq" id="WP_054209472.1">
    <property type="nucleotide sequence ID" value="NZ_LGSZ01000040.1"/>
</dbReference>
<dbReference type="CDD" id="cd06261">
    <property type="entry name" value="TM_PBP2"/>
    <property type="match status" value="1"/>
</dbReference>
<proteinExistence type="inferred from homology"/>
<dbReference type="InterPro" id="IPR035906">
    <property type="entry name" value="MetI-like_sf"/>
</dbReference>
<feature type="transmembrane region" description="Helical" evidence="6">
    <location>
        <begin position="76"/>
        <end position="93"/>
    </location>
</feature>
<dbReference type="Gene3D" id="1.10.3720.10">
    <property type="entry name" value="MetI-like"/>
    <property type="match status" value="1"/>
</dbReference>
<keyword evidence="5 6" id="KW-0472">Membrane</keyword>
<comment type="subcellular location">
    <subcellularLocation>
        <location evidence="1 6">Cell membrane</location>
        <topology evidence="1 6">Multi-pass membrane protein</topology>
    </subcellularLocation>
</comment>
<dbReference type="InterPro" id="IPR051204">
    <property type="entry name" value="ABC_transp_perm/SBD"/>
</dbReference>
<feature type="transmembrane region" description="Helical" evidence="6">
    <location>
        <begin position="46"/>
        <end position="70"/>
    </location>
</feature>
<comment type="caution">
    <text evidence="8">The sequence shown here is derived from an EMBL/GenBank/DDBJ whole genome shotgun (WGS) entry which is preliminary data.</text>
</comment>
<accession>A0A0N0MBA2</accession>
<dbReference type="GO" id="GO:0005886">
    <property type="term" value="C:plasma membrane"/>
    <property type="evidence" value="ECO:0007669"/>
    <property type="project" value="UniProtKB-SubCell"/>
</dbReference>
<dbReference type="PROSITE" id="PS50928">
    <property type="entry name" value="ABC_TM1"/>
    <property type="match status" value="1"/>
</dbReference>
<evidence type="ECO:0000256" key="1">
    <source>
        <dbReference type="ARBA" id="ARBA00004651"/>
    </source>
</evidence>
<keyword evidence="9" id="KW-1185">Reference proteome</keyword>
<sequence>MTWTIENYDRLLIALWEHIQLVGVGLTIALAIGLPLGVLSARRPGFALVVLLVSGALYTVPALAIFALLIPYLGLGFWPAIVALVAYALLIIIRNVATGLQEISPDILDAADGMGYGRWRRLFAIELPLALPVIIAGIRITVVTQVSVATVAAFINAGGLGDIIFQGITQDFGEKVVAGAVVTSALAILCDESLRRVELRLRANQAETA</sequence>
<dbReference type="GO" id="GO:0055085">
    <property type="term" value="P:transmembrane transport"/>
    <property type="evidence" value="ECO:0007669"/>
    <property type="project" value="InterPro"/>
</dbReference>
<organism evidence="8 9">
    <name type="scientific">Bosea vaviloviae</name>
    <dbReference type="NCBI Taxonomy" id="1526658"/>
    <lineage>
        <taxon>Bacteria</taxon>
        <taxon>Pseudomonadati</taxon>
        <taxon>Pseudomonadota</taxon>
        <taxon>Alphaproteobacteria</taxon>
        <taxon>Hyphomicrobiales</taxon>
        <taxon>Boseaceae</taxon>
        <taxon>Bosea</taxon>
    </lineage>
</organism>
<dbReference type="Proteomes" id="UP000037822">
    <property type="component" value="Unassembled WGS sequence"/>
</dbReference>
<evidence type="ECO:0000259" key="7">
    <source>
        <dbReference type="PROSITE" id="PS50928"/>
    </source>
</evidence>
<comment type="similarity">
    <text evidence="6">Belongs to the binding-protein-dependent transport system permease family.</text>
</comment>
<evidence type="ECO:0000256" key="4">
    <source>
        <dbReference type="ARBA" id="ARBA00022989"/>
    </source>
</evidence>
<dbReference type="FunFam" id="1.10.3720.10:FF:000001">
    <property type="entry name" value="Glycine betaine ABC transporter, permease"/>
    <property type="match status" value="1"/>
</dbReference>
<protein>
    <submittedName>
        <fullName evidence="8">ABC transporter permease</fullName>
    </submittedName>
</protein>
<feature type="transmembrane region" description="Helical" evidence="6">
    <location>
        <begin position="122"/>
        <end position="140"/>
    </location>
</feature>
<dbReference type="PANTHER" id="PTHR30177:SF4">
    <property type="entry name" value="OSMOPROTECTANT IMPORT PERMEASE PROTEIN OSMW"/>
    <property type="match status" value="1"/>
</dbReference>
<dbReference type="GO" id="GO:0031460">
    <property type="term" value="P:glycine betaine transport"/>
    <property type="evidence" value="ECO:0007669"/>
    <property type="project" value="TreeGrafter"/>
</dbReference>
<evidence type="ECO:0000256" key="3">
    <source>
        <dbReference type="ARBA" id="ARBA00022692"/>
    </source>
</evidence>
<dbReference type="PANTHER" id="PTHR30177">
    <property type="entry name" value="GLYCINE BETAINE/L-PROLINE TRANSPORT SYSTEM PERMEASE PROTEIN PROW"/>
    <property type="match status" value="1"/>
</dbReference>
<evidence type="ECO:0000313" key="8">
    <source>
        <dbReference type="EMBL" id="KPH80656.1"/>
    </source>
</evidence>
<dbReference type="OrthoDB" id="9801163at2"/>